<sequence>MTQASGAGPIDDVIVHTRLENGVKVCIRAVRPDDEDRLRSGIAQLSQESRYLRFFSVAPTPPDHVIERLVEVDGHRHLAWGAILSDDPQRTAIGVVHAVRNADRSQRGEFAVGIVDAYHGLGLARMLTAVLLVHCRIEGIAALDAQILNENRAAMAFIQSLGGERSGSDEGVSDYVLDTGAALAKLRASEEPSGLKDVFAAFAVYLD</sequence>
<gene>
    <name evidence="2" type="ORF">ACFFF7_12960</name>
</gene>
<dbReference type="EMBL" id="JBHLTL010000006">
    <property type="protein sequence ID" value="MFC0590327.1"/>
    <property type="molecule type" value="Genomic_DNA"/>
</dbReference>
<keyword evidence="3" id="KW-1185">Reference proteome</keyword>
<proteinExistence type="predicted"/>
<dbReference type="PROSITE" id="PS51186">
    <property type="entry name" value="GNAT"/>
    <property type="match status" value="1"/>
</dbReference>
<dbReference type="InterPro" id="IPR016181">
    <property type="entry name" value="Acyl_CoA_acyltransferase"/>
</dbReference>
<dbReference type="Proteomes" id="UP001589943">
    <property type="component" value="Unassembled WGS sequence"/>
</dbReference>
<dbReference type="SUPFAM" id="SSF55729">
    <property type="entry name" value="Acyl-CoA N-acyltransferases (Nat)"/>
    <property type="match status" value="1"/>
</dbReference>
<dbReference type="RefSeq" id="WP_379481769.1">
    <property type="nucleotide sequence ID" value="NZ_JBHLTL010000006.1"/>
</dbReference>
<keyword evidence="2" id="KW-0012">Acyltransferase</keyword>
<feature type="domain" description="N-acetyltransferase" evidence="1">
    <location>
        <begin position="25"/>
        <end position="189"/>
    </location>
</feature>
<reference evidence="2 3" key="1">
    <citation type="submission" date="2024-09" db="EMBL/GenBank/DDBJ databases">
        <authorList>
            <person name="Sun Q."/>
            <person name="Mori K."/>
        </authorList>
    </citation>
    <scope>NUCLEOTIDE SEQUENCE [LARGE SCALE GENOMIC DNA]</scope>
    <source>
        <strain evidence="2 3">NCAIM B.02537</strain>
    </source>
</reference>
<dbReference type="InterPro" id="IPR000182">
    <property type="entry name" value="GNAT_dom"/>
</dbReference>
<dbReference type="GO" id="GO:0016746">
    <property type="term" value="F:acyltransferase activity"/>
    <property type="evidence" value="ECO:0007669"/>
    <property type="project" value="UniProtKB-KW"/>
</dbReference>
<dbReference type="Gene3D" id="3.40.630.30">
    <property type="match status" value="1"/>
</dbReference>
<name>A0ABV6PKG9_9SPHN</name>
<evidence type="ECO:0000259" key="1">
    <source>
        <dbReference type="PROSITE" id="PS51186"/>
    </source>
</evidence>
<comment type="caution">
    <text evidence="2">The sequence shown here is derived from an EMBL/GenBank/DDBJ whole genome shotgun (WGS) entry which is preliminary data.</text>
</comment>
<protein>
    <submittedName>
        <fullName evidence="2">GNAT family N-acetyltransferase</fullName>
        <ecNumber evidence="2">2.3.-.-</ecNumber>
    </submittedName>
</protein>
<evidence type="ECO:0000313" key="3">
    <source>
        <dbReference type="Proteomes" id="UP001589943"/>
    </source>
</evidence>
<organism evidence="2 3">
    <name type="scientific">Novosphingobium aquiterrae</name>
    <dbReference type="NCBI Taxonomy" id="624388"/>
    <lineage>
        <taxon>Bacteria</taxon>
        <taxon>Pseudomonadati</taxon>
        <taxon>Pseudomonadota</taxon>
        <taxon>Alphaproteobacteria</taxon>
        <taxon>Sphingomonadales</taxon>
        <taxon>Sphingomonadaceae</taxon>
        <taxon>Novosphingobium</taxon>
    </lineage>
</organism>
<accession>A0ABV6PKG9</accession>
<evidence type="ECO:0000313" key="2">
    <source>
        <dbReference type="EMBL" id="MFC0590327.1"/>
    </source>
</evidence>
<dbReference type="Pfam" id="PF13302">
    <property type="entry name" value="Acetyltransf_3"/>
    <property type="match status" value="1"/>
</dbReference>
<dbReference type="EC" id="2.3.-.-" evidence="2"/>
<keyword evidence="2" id="KW-0808">Transferase</keyword>